<dbReference type="GO" id="GO:0006417">
    <property type="term" value="P:regulation of translation"/>
    <property type="evidence" value="ECO:0007669"/>
    <property type="project" value="UniProtKB-UniRule"/>
</dbReference>
<evidence type="ECO:0000256" key="8">
    <source>
        <dbReference type="PROSITE-ProRule" id="PRU00855"/>
    </source>
</evidence>
<reference evidence="11" key="2">
    <citation type="submission" date="2025-09" db="UniProtKB">
        <authorList>
            <consortium name="Ensembl"/>
        </authorList>
    </citation>
    <scope>IDENTIFICATION</scope>
</reference>
<dbReference type="AlphaFoldDB" id="A0A3Q2CJZ9"/>
<organism evidence="11 12">
    <name type="scientific">Cyprinodon variegatus</name>
    <name type="common">Sheepshead minnow</name>
    <dbReference type="NCBI Taxonomy" id="28743"/>
    <lineage>
        <taxon>Eukaryota</taxon>
        <taxon>Metazoa</taxon>
        <taxon>Chordata</taxon>
        <taxon>Craniata</taxon>
        <taxon>Vertebrata</taxon>
        <taxon>Euteleostomi</taxon>
        <taxon>Actinopterygii</taxon>
        <taxon>Neopterygii</taxon>
        <taxon>Teleostei</taxon>
        <taxon>Neoteleostei</taxon>
        <taxon>Acanthomorphata</taxon>
        <taxon>Ovalentaria</taxon>
        <taxon>Atherinomorphae</taxon>
        <taxon>Cyprinodontiformes</taxon>
        <taxon>Cyprinodontidae</taxon>
        <taxon>Cyprinodon</taxon>
    </lineage>
</organism>
<evidence type="ECO:0000259" key="10">
    <source>
        <dbReference type="PROSITE" id="PS51522"/>
    </source>
</evidence>
<dbReference type="GO" id="GO:0008270">
    <property type="term" value="F:zinc ion binding"/>
    <property type="evidence" value="ECO:0007669"/>
    <property type="project" value="UniProtKB-KW"/>
</dbReference>
<proteinExistence type="inferred from homology"/>
<protein>
    <submittedName>
        <fullName evidence="11">Nanos homolog 2</fullName>
    </submittedName>
</protein>
<accession>A0A3Q2CJZ9</accession>
<reference evidence="11" key="1">
    <citation type="submission" date="2025-08" db="UniProtKB">
        <authorList>
            <consortium name="Ensembl"/>
        </authorList>
    </citation>
    <scope>IDENTIFICATION</scope>
</reference>
<comment type="subcellular location">
    <subcellularLocation>
        <location evidence="1">Cytoplasm</location>
    </subcellularLocation>
</comment>
<evidence type="ECO:0000256" key="6">
    <source>
        <dbReference type="ARBA" id="ARBA00022845"/>
    </source>
</evidence>
<dbReference type="GO" id="GO:0003723">
    <property type="term" value="F:RNA binding"/>
    <property type="evidence" value="ECO:0007669"/>
    <property type="project" value="UniProtKB-UniRule"/>
</dbReference>
<dbReference type="InterPro" id="IPR024161">
    <property type="entry name" value="Znf_nanos-typ"/>
</dbReference>
<dbReference type="GeneTree" id="ENSGT00950000183135"/>
<dbReference type="Proteomes" id="UP000265020">
    <property type="component" value="Unassembled WGS sequence"/>
</dbReference>
<keyword evidence="4 8" id="KW-0863">Zinc-finger</keyword>
<evidence type="ECO:0000256" key="9">
    <source>
        <dbReference type="SAM" id="MobiDB-lite"/>
    </source>
</evidence>
<keyword evidence="2" id="KW-0963">Cytoplasm</keyword>
<keyword evidence="7 8" id="KW-0694">RNA-binding</keyword>
<dbReference type="PANTHER" id="PTHR12887">
    <property type="entry name" value="NANOS PROTEIN"/>
    <property type="match status" value="1"/>
</dbReference>
<dbReference type="STRING" id="28743.ENSCVAP00000005537"/>
<keyword evidence="6 8" id="KW-0810">Translation regulation</keyword>
<dbReference type="Ensembl" id="ENSCVAT00000006512.1">
    <property type="protein sequence ID" value="ENSCVAP00000005537.1"/>
    <property type="gene ID" value="ENSCVAG00000006947.1"/>
</dbReference>
<evidence type="ECO:0000256" key="4">
    <source>
        <dbReference type="ARBA" id="ARBA00022771"/>
    </source>
</evidence>
<evidence type="ECO:0000256" key="7">
    <source>
        <dbReference type="ARBA" id="ARBA00022884"/>
    </source>
</evidence>
<evidence type="ECO:0000313" key="11">
    <source>
        <dbReference type="Ensembl" id="ENSCVAP00000005537.1"/>
    </source>
</evidence>
<evidence type="ECO:0000256" key="2">
    <source>
        <dbReference type="ARBA" id="ARBA00022490"/>
    </source>
</evidence>
<feature type="region of interest" description="Disordered" evidence="9">
    <location>
        <begin position="112"/>
        <end position="135"/>
    </location>
</feature>
<keyword evidence="5" id="KW-0862">Zinc</keyword>
<dbReference type="OMA" id="WRDYFNL"/>
<dbReference type="GO" id="GO:0005737">
    <property type="term" value="C:cytoplasm"/>
    <property type="evidence" value="ECO:0007669"/>
    <property type="project" value="UniProtKB-SubCell"/>
</dbReference>
<dbReference type="InterPro" id="IPR038129">
    <property type="entry name" value="Nanos_sf"/>
</dbReference>
<comment type="similarity">
    <text evidence="8">Belongs to the nanos family.</text>
</comment>
<evidence type="ECO:0000256" key="3">
    <source>
        <dbReference type="ARBA" id="ARBA00022723"/>
    </source>
</evidence>
<dbReference type="Pfam" id="PF05741">
    <property type="entry name" value="zf-nanos"/>
    <property type="match status" value="1"/>
</dbReference>
<dbReference type="PROSITE" id="PS51522">
    <property type="entry name" value="ZF_NANOS"/>
    <property type="match status" value="1"/>
</dbReference>
<dbReference type="Gene3D" id="4.10.60.30">
    <property type="entry name" value="Nanos, RNA-binding domain"/>
    <property type="match status" value="1"/>
</dbReference>
<dbReference type="InterPro" id="IPR008705">
    <property type="entry name" value="Nanos/Xcar2"/>
</dbReference>
<feature type="domain" description="Nanos-type" evidence="10">
    <location>
        <begin position="59"/>
        <end position="113"/>
    </location>
</feature>
<evidence type="ECO:0000313" key="12">
    <source>
        <dbReference type="Proteomes" id="UP000265020"/>
    </source>
</evidence>
<keyword evidence="3" id="KW-0479">Metal-binding</keyword>
<feature type="compositionally biased region" description="Basic and acidic residues" evidence="9">
    <location>
        <begin position="30"/>
        <end position="39"/>
    </location>
</feature>
<evidence type="ECO:0000256" key="5">
    <source>
        <dbReference type="ARBA" id="ARBA00022833"/>
    </source>
</evidence>
<sequence length="135" mass="14871">MQAGVYPQSFDMWRDYMGLSSVLLGHRCPEGPRNPEEQIRSTSNSLSDSSCSGGTSADLCHFCRHNGESPLVYRSHALKSDGGKVTCPILRRYTCPICGASGDHAHTRKYCPERKRRESGRFSSGSSFINPTLPS</sequence>
<evidence type="ECO:0000256" key="1">
    <source>
        <dbReference type="ARBA" id="ARBA00004496"/>
    </source>
</evidence>
<feature type="compositionally biased region" description="Low complexity" evidence="9">
    <location>
        <begin position="41"/>
        <end position="50"/>
    </location>
</feature>
<keyword evidence="12" id="KW-1185">Reference proteome</keyword>
<feature type="region of interest" description="Disordered" evidence="9">
    <location>
        <begin position="30"/>
        <end position="50"/>
    </location>
</feature>
<name>A0A3Q2CJZ9_CYPVA</name>